<dbReference type="Proteomes" id="UP001162992">
    <property type="component" value="Chromosome 23"/>
</dbReference>
<reference evidence="2" key="1">
    <citation type="journal article" date="2024" name="Proc. Natl. Acad. Sci. U.S.A.">
        <title>Extraordinary preservation of gene collinearity over three hundred million years revealed in homosporous lycophytes.</title>
        <authorList>
            <person name="Li C."/>
            <person name="Wickell D."/>
            <person name="Kuo L.Y."/>
            <person name="Chen X."/>
            <person name="Nie B."/>
            <person name="Liao X."/>
            <person name="Peng D."/>
            <person name="Ji J."/>
            <person name="Jenkins J."/>
            <person name="Williams M."/>
            <person name="Shu S."/>
            <person name="Plott C."/>
            <person name="Barry K."/>
            <person name="Rajasekar S."/>
            <person name="Grimwood J."/>
            <person name="Han X."/>
            <person name="Sun S."/>
            <person name="Hou Z."/>
            <person name="He W."/>
            <person name="Dai G."/>
            <person name="Sun C."/>
            <person name="Schmutz J."/>
            <person name="Leebens-Mack J.H."/>
            <person name="Li F.W."/>
            <person name="Wang L."/>
        </authorList>
    </citation>
    <scope>NUCLEOTIDE SEQUENCE [LARGE SCALE GENOMIC DNA]</scope>
    <source>
        <strain evidence="2">cv. PW_Plant_1</strain>
    </source>
</reference>
<keyword evidence="2" id="KW-1185">Reference proteome</keyword>
<accession>A0ACC2A7J9</accession>
<dbReference type="EMBL" id="CM055114">
    <property type="protein sequence ID" value="KAJ7513520.1"/>
    <property type="molecule type" value="Genomic_DNA"/>
</dbReference>
<name>A0ACC2A7J9_DIPCM</name>
<evidence type="ECO:0000313" key="1">
    <source>
        <dbReference type="EMBL" id="KAJ7513520.1"/>
    </source>
</evidence>
<evidence type="ECO:0000313" key="2">
    <source>
        <dbReference type="Proteomes" id="UP001162992"/>
    </source>
</evidence>
<proteinExistence type="predicted"/>
<gene>
    <name evidence="1" type="ORF">O6H91_23G002800</name>
</gene>
<sequence length="431" mass="49239">MKSTMDSITTTALNNMQDKVERNSLPPGFRFHPTDEELVNEYLKRKILHPNFTVRAILEVDLNKCEPWDLPGRSKMGEKEWYFFNLRDRKYPTGLRTNRATESGYWKATGKDREVYCSRSVTLVGMKKTLVFYKGRAPKGEKTNWIMHEYRLEGDSESLHLRNSGVSKDSEWVVCRIFHKMPGGKKAVLKTNIFKGNFMSICEEEMFLPPLHECPLLTYATDDPGLQSDEASSFANENVTISASSSKATQSFGHWIAREKRSADMDSTLLEIESSSFEIGSNMLKYPSYMDSQLMNVQTEEVSISNMMRKIKREQESHTFPLLTTNRTLWNEHEQCGKDIAVDCLVDTGALTTPCKIEPYLEVNEALEGGHLKMLENNVWTEGGTDFECPQLLNLIVPLESSLIEISEEISPNIYRNGISSTEDLDSLWPY</sequence>
<comment type="caution">
    <text evidence="1">The sequence shown here is derived from an EMBL/GenBank/DDBJ whole genome shotgun (WGS) entry which is preliminary data.</text>
</comment>
<organism evidence="1 2">
    <name type="scientific">Diphasiastrum complanatum</name>
    <name type="common">Issler's clubmoss</name>
    <name type="synonym">Lycopodium complanatum</name>
    <dbReference type="NCBI Taxonomy" id="34168"/>
    <lineage>
        <taxon>Eukaryota</taxon>
        <taxon>Viridiplantae</taxon>
        <taxon>Streptophyta</taxon>
        <taxon>Embryophyta</taxon>
        <taxon>Tracheophyta</taxon>
        <taxon>Lycopodiopsida</taxon>
        <taxon>Lycopodiales</taxon>
        <taxon>Lycopodiaceae</taxon>
        <taxon>Lycopodioideae</taxon>
        <taxon>Diphasiastrum</taxon>
    </lineage>
</organism>
<protein>
    <submittedName>
        <fullName evidence="1">Uncharacterized protein</fullName>
    </submittedName>
</protein>